<dbReference type="Pfam" id="PF14719">
    <property type="entry name" value="PID_2"/>
    <property type="match status" value="1"/>
</dbReference>
<dbReference type="InParanoid" id="A0A7M7NL19"/>
<dbReference type="InterPro" id="IPR011993">
    <property type="entry name" value="PH-like_dom_sf"/>
</dbReference>
<dbReference type="InterPro" id="IPR051133">
    <property type="entry name" value="Adapter_Engulfment-Domain"/>
</dbReference>
<dbReference type="KEGG" id="spu:105446240"/>
<feature type="region of interest" description="Disordered" evidence="1">
    <location>
        <begin position="183"/>
        <end position="218"/>
    </location>
</feature>
<dbReference type="PANTHER" id="PTHR11232">
    <property type="entry name" value="PHOSPHOTYROSINE INTERACTION DOMAIN-CONTAINING FAMILY MEMBER"/>
    <property type="match status" value="1"/>
</dbReference>
<dbReference type="PANTHER" id="PTHR11232:SF2">
    <property type="entry name" value="FI05246P"/>
    <property type="match status" value="1"/>
</dbReference>
<reference evidence="4" key="1">
    <citation type="submission" date="2015-02" db="EMBL/GenBank/DDBJ databases">
        <title>Genome sequencing for Strongylocentrotus purpuratus.</title>
        <authorList>
            <person name="Murali S."/>
            <person name="Liu Y."/>
            <person name="Vee V."/>
            <person name="English A."/>
            <person name="Wang M."/>
            <person name="Skinner E."/>
            <person name="Han Y."/>
            <person name="Muzny D.M."/>
            <person name="Worley K.C."/>
            <person name="Gibbs R.A."/>
        </authorList>
    </citation>
    <scope>NUCLEOTIDE SEQUENCE</scope>
</reference>
<dbReference type="RefSeq" id="XP_030837302.1">
    <property type="nucleotide sequence ID" value="XM_030981442.1"/>
</dbReference>
<protein>
    <recommendedName>
        <fullName evidence="2">PID domain-containing protein</fullName>
    </recommendedName>
</protein>
<dbReference type="SUPFAM" id="SSF50729">
    <property type="entry name" value="PH domain-like"/>
    <property type="match status" value="1"/>
</dbReference>
<evidence type="ECO:0000313" key="4">
    <source>
        <dbReference type="Proteomes" id="UP000007110"/>
    </source>
</evidence>
<proteinExistence type="predicted"/>
<dbReference type="OrthoDB" id="5962185at2759"/>
<keyword evidence="4" id="KW-1185">Reference proteome</keyword>
<dbReference type="EnsemblMetazoa" id="XM_030981442">
    <property type="protein sequence ID" value="XP_030837302"/>
    <property type="gene ID" value="LOC105446240"/>
</dbReference>
<organism evidence="3 4">
    <name type="scientific">Strongylocentrotus purpuratus</name>
    <name type="common">Purple sea urchin</name>
    <dbReference type="NCBI Taxonomy" id="7668"/>
    <lineage>
        <taxon>Eukaryota</taxon>
        <taxon>Metazoa</taxon>
        <taxon>Echinodermata</taxon>
        <taxon>Eleutherozoa</taxon>
        <taxon>Echinozoa</taxon>
        <taxon>Echinoidea</taxon>
        <taxon>Euechinoidea</taxon>
        <taxon>Echinacea</taxon>
        <taxon>Camarodonta</taxon>
        <taxon>Echinidea</taxon>
        <taxon>Strongylocentrotidae</taxon>
        <taxon>Strongylocentrotus</taxon>
    </lineage>
</organism>
<dbReference type="SMART" id="SM00462">
    <property type="entry name" value="PTB"/>
    <property type="match status" value="1"/>
</dbReference>
<accession>A0A7M7NL19</accession>
<dbReference type="FunCoup" id="A0A7M7NL19">
    <property type="interactions" value="231"/>
</dbReference>
<evidence type="ECO:0000313" key="3">
    <source>
        <dbReference type="EnsemblMetazoa" id="XP_030837302"/>
    </source>
</evidence>
<reference evidence="3" key="2">
    <citation type="submission" date="2021-01" db="UniProtKB">
        <authorList>
            <consortium name="EnsemblMetazoa"/>
        </authorList>
    </citation>
    <scope>IDENTIFICATION</scope>
</reference>
<evidence type="ECO:0000256" key="1">
    <source>
        <dbReference type="SAM" id="MobiDB-lite"/>
    </source>
</evidence>
<dbReference type="InterPro" id="IPR006020">
    <property type="entry name" value="PTB/PI_dom"/>
</dbReference>
<evidence type="ECO:0000259" key="2">
    <source>
        <dbReference type="SMART" id="SM00462"/>
    </source>
</evidence>
<dbReference type="Proteomes" id="UP000007110">
    <property type="component" value="Unassembled WGS sequence"/>
</dbReference>
<feature type="domain" description="PID" evidence="2">
    <location>
        <begin position="19"/>
        <end position="164"/>
    </location>
</feature>
<dbReference type="AlphaFoldDB" id="A0A7M7NL19"/>
<dbReference type="GeneID" id="105446240"/>
<dbReference type="OMA" id="QRMQVEM"/>
<sequence>MSIIPDVFKWRQQRFIVTPKDTEYTLRYLGSMRTLGSRGKSCCDYPIRKIWKNTECGERYVKAKMYLGTKGMRLVRAGGVSSSGERKGDREQFFHLHRINCCRTDSQHPTVFAWIYRHELPRLQVSLRVHVAACTKDDQALEIASTITEMYKTAFELFKRDKAASKTKLDLLASTTIHDSPSRQSLLERSWSDDSDDAEDYDDELEEEDTISMSEALPPTPLRRIINTRCAFKPPLAHRLSLQTQMLVIRESRYEGKENPKTRYNFDKIGILDSPSLKREEEKFEDFQPAEVEL</sequence>
<feature type="compositionally biased region" description="Acidic residues" evidence="1">
    <location>
        <begin position="193"/>
        <end position="210"/>
    </location>
</feature>
<name>A0A7M7NL19_STRPU</name>
<dbReference type="Gene3D" id="2.30.29.30">
    <property type="entry name" value="Pleckstrin-homology domain (PH domain)/Phosphotyrosine-binding domain (PTB)"/>
    <property type="match status" value="1"/>
</dbReference>